<dbReference type="EMBL" id="PEYU01000037">
    <property type="protein sequence ID" value="PIS22446.1"/>
    <property type="molecule type" value="Genomic_DNA"/>
</dbReference>
<sequence>RVSQAIAGTLRFFENDLYKDGLLYHDWSQDKRALDFCTGCNFFALSVIQESKPSKYKGFLPFVVSGASAQSAQAVTRQTLSYNEWNKRFSSESTEAHIKEVLSDPVSLLSDQEKLREGLDLLK</sequence>
<comment type="caution">
    <text evidence="1">The sequence shown here is derived from an EMBL/GenBank/DDBJ whole genome shotgun (WGS) entry which is preliminary data.</text>
</comment>
<protein>
    <submittedName>
        <fullName evidence="1">Uncharacterized protein</fullName>
    </submittedName>
</protein>
<accession>A0A2H0XC10</accession>
<name>A0A2H0XC10_UNCKA</name>
<dbReference type="Proteomes" id="UP000231252">
    <property type="component" value="Unassembled WGS sequence"/>
</dbReference>
<gene>
    <name evidence="1" type="ORF">COT50_01930</name>
</gene>
<organism evidence="1 2">
    <name type="scientific">candidate division WWE3 bacterium CG08_land_8_20_14_0_20_41_10</name>
    <dbReference type="NCBI Taxonomy" id="1975085"/>
    <lineage>
        <taxon>Bacteria</taxon>
        <taxon>Katanobacteria</taxon>
    </lineage>
</organism>
<feature type="non-terminal residue" evidence="1">
    <location>
        <position position="1"/>
    </location>
</feature>
<proteinExistence type="predicted"/>
<evidence type="ECO:0000313" key="2">
    <source>
        <dbReference type="Proteomes" id="UP000231252"/>
    </source>
</evidence>
<reference evidence="2" key="1">
    <citation type="submission" date="2017-09" db="EMBL/GenBank/DDBJ databases">
        <title>Depth-based differentiation of microbial function through sediment-hosted aquifers and enrichment of novel symbionts in the deep terrestrial subsurface.</title>
        <authorList>
            <person name="Probst A.J."/>
            <person name="Ladd B."/>
            <person name="Jarett J.K."/>
            <person name="Geller-Mcgrath D.E."/>
            <person name="Sieber C.M.K."/>
            <person name="Emerson J.B."/>
            <person name="Anantharaman K."/>
            <person name="Thomas B.C."/>
            <person name="Malmstrom R."/>
            <person name="Stieglmeier M."/>
            <person name="Klingl A."/>
            <person name="Woyke T."/>
            <person name="Ryan C.M."/>
            <person name="Banfield J.F."/>
        </authorList>
    </citation>
    <scope>NUCLEOTIDE SEQUENCE [LARGE SCALE GENOMIC DNA]</scope>
</reference>
<dbReference type="AlphaFoldDB" id="A0A2H0XC10"/>
<evidence type="ECO:0000313" key="1">
    <source>
        <dbReference type="EMBL" id="PIS22446.1"/>
    </source>
</evidence>